<evidence type="ECO:0000313" key="13">
    <source>
        <dbReference type="EMBL" id="KAK6742361.1"/>
    </source>
</evidence>
<dbReference type="Proteomes" id="UP001303046">
    <property type="component" value="Unassembled WGS sequence"/>
</dbReference>
<dbReference type="CDD" id="cd21994">
    <property type="entry name" value="HMG-box_SSRP1-like"/>
    <property type="match status" value="1"/>
</dbReference>
<dbReference type="CDD" id="cd13231">
    <property type="entry name" value="PH2_SSRP1-like"/>
    <property type="match status" value="1"/>
</dbReference>
<dbReference type="PROSITE" id="PS50118">
    <property type="entry name" value="HMG_BOX_2"/>
    <property type="match status" value="1"/>
</dbReference>
<dbReference type="InterPro" id="IPR009071">
    <property type="entry name" value="HMG_box_dom"/>
</dbReference>
<protein>
    <recommendedName>
        <fullName evidence="12">HMG box domain-containing protein</fullName>
    </recommendedName>
</protein>
<feature type="region of interest" description="Disordered" evidence="11">
    <location>
        <begin position="787"/>
        <end position="862"/>
    </location>
</feature>
<feature type="compositionally biased region" description="Acidic residues" evidence="11">
    <location>
        <begin position="824"/>
        <end position="834"/>
    </location>
</feature>
<evidence type="ECO:0000256" key="7">
    <source>
        <dbReference type="ARBA" id="ARBA00023163"/>
    </source>
</evidence>
<evidence type="ECO:0000256" key="4">
    <source>
        <dbReference type="ARBA" id="ARBA00022705"/>
    </source>
</evidence>
<dbReference type="PRINTS" id="PR00887">
    <property type="entry name" value="SSRCOGNITION"/>
</dbReference>
<dbReference type="Pfam" id="PF00505">
    <property type="entry name" value="HMG_box"/>
    <property type="match status" value="1"/>
</dbReference>
<evidence type="ECO:0000256" key="3">
    <source>
        <dbReference type="ARBA" id="ARBA00022454"/>
    </source>
</evidence>
<organism evidence="13 14">
    <name type="scientific">Necator americanus</name>
    <name type="common">Human hookworm</name>
    <dbReference type="NCBI Taxonomy" id="51031"/>
    <lineage>
        <taxon>Eukaryota</taxon>
        <taxon>Metazoa</taxon>
        <taxon>Ecdysozoa</taxon>
        <taxon>Nematoda</taxon>
        <taxon>Chromadorea</taxon>
        <taxon>Rhabditida</taxon>
        <taxon>Rhabditina</taxon>
        <taxon>Rhabditomorpha</taxon>
        <taxon>Strongyloidea</taxon>
        <taxon>Ancylostomatidae</taxon>
        <taxon>Bunostominae</taxon>
        <taxon>Necator</taxon>
    </lineage>
</organism>
<name>A0ABR1CYX3_NECAM</name>
<dbReference type="InterPro" id="IPR013719">
    <property type="entry name" value="RTT106/SPT16-like_middle_dom"/>
</dbReference>
<evidence type="ECO:0000256" key="10">
    <source>
        <dbReference type="PROSITE-ProRule" id="PRU00267"/>
    </source>
</evidence>
<dbReference type="InterPro" id="IPR038167">
    <property type="entry name" value="SSRP1_sf"/>
</dbReference>
<feature type="compositionally biased region" description="Basic and acidic residues" evidence="11">
    <location>
        <begin position="601"/>
        <end position="625"/>
    </location>
</feature>
<dbReference type="SMART" id="SM01287">
    <property type="entry name" value="Rtt106"/>
    <property type="match status" value="1"/>
</dbReference>
<feature type="domain" description="HMG box" evidence="12">
    <location>
        <begin position="725"/>
        <end position="791"/>
    </location>
</feature>
<evidence type="ECO:0000313" key="14">
    <source>
        <dbReference type="Proteomes" id="UP001303046"/>
    </source>
</evidence>
<dbReference type="Gene3D" id="2.30.29.150">
    <property type="match status" value="1"/>
</dbReference>
<evidence type="ECO:0000256" key="6">
    <source>
        <dbReference type="ARBA" id="ARBA00023015"/>
    </source>
</evidence>
<feature type="DNA-binding region" description="HMG box" evidence="10">
    <location>
        <begin position="725"/>
        <end position="791"/>
    </location>
</feature>
<keyword evidence="6" id="KW-0805">Transcription regulation</keyword>
<dbReference type="Gene3D" id="2.30.29.30">
    <property type="entry name" value="Pleckstrin-homology domain (PH domain)/Phosphotyrosine-binding domain (PTB)"/>
    <property type="match status" value="2"/>
</dbReference>
<dbReference type="SMART" id="SM00398">
    <property type="entry name" value="HMG"/>
    <property type="match status" value="1"/>
</dbReference>
<dbReference type="Pfam" id="PF08512">
    <property type="entry name" value="Rttp106-like_middle"/>
    <property type="match status" value="1"/>
</dbReference>
<feature type="compositionally biased region" description="Basic and acidic residues" evidence="11">
    <location>
        <begin position="692"/>
        <end position="724"/>
    </location>
</feature>
<evidence type="ECO:0000256" key="5">
    <source>
        <dbReference type="ARBA" id="ARBA00022763"/>
    </source>
</evidence>
<reference evidence="13 14" key="1">
    <citation type="submission" date="2023-08" db="EMBL/GenBank/DDBJ databases">
        <title>A Necator americanus chromosomal reference genome.</title>
        <authorList>
            <person name="Ilik V."/>
            <person name="Petrzelkova K.J."/>
            <person name="Pardy F."/>
            <person name="Fuh T."/>
            <person name="Niatou-Singa F.S."/>
            <person name="Gouil Q."/>
            <person name="Baker L."/>
            <person name="Ritchie M.E."/>
            <person name="Jex A.R."/>
            <person name="Gazzola D."/>
            <person name="Li H."/>
            <person name="Toshio Fujiwara R."/>
            <person name="Zhan B."/>
            <person name="Aroian R.V."/>
            <person name="Pafco B."/>
            <person name="Schwarz E.M."/>
        </authorList>
    </citation>
    <scope>NUCLEOTIDE SEQUENCE [LARGE SCALE GENOMIC DNA]</scope>
    <source>
        <strain evidence="13 14">Aroian</strain>
        <tissue evidence="13">Whole animal</tissue>
    </source>
</reference>
<keyword evidence="4" id="KW-0235">DNA replication</keyword>
<dbReference type="InterPro" id="IPR024954">
    <property type="entry name" value="SSRP1_DD"/>
</dbReference>
<feature type="compositionally biased region" description="Basic and acidic residues" evidence="11">
    <location>
        <begin position="835"/>
        <end position="852"/>
    </location>
</feature>
<dbReference type="Pfam" id="PF03531">
    <property type="entry name" value="SSrecog"/>
    <property type="match status" value="1"/>
</dbReference>
<dbReference type="Pfam" id="PF17292">
    <property type="entry name" value="POB3_N"/>
    <property type="match status" value="1"/>
</dbReference>
<dbReference type="InterPro" id="IPR048993">
    <property type="entry name" value="SSRP1-like_PH1"/>
</dbReference>
<dbReference type="InterPro" id="IPR035417">
    <property type="entry name" value="SSRP1/POB3_N"/>
</dbReference>
<dbReference type="SUPFAM" id="SSF50729">
    <property type="entry name" value="PH domain-like"/>
    <property type="match status" value="1"/>
</dbReference>
<dbReference type="InterPro" id="IPR036910">
    <property type="entry name" value="HMG_box_dom_sf"/>
</dbReference>
<keyword evidence="14" id="KW-1185">Reference proteome</keyword>
<dbReference type="InterPro" id="IPR000969">
    <property type="entry name" value="SSRP1/POB3"/>
</dbReference>
<evidence type="ECO:0000259" key="12">
    <source>
        <dbReference type="PROSITE" id="PS50118"/>
    </source>
</evidence>
<evidence type="ECO:0000256" key="2">
    <source>
        <dbReference type="ARBA" id="ARBA00010060"/>
    </source>
</evidence>
<keyword evidence="7" id="KW-0804">Transcription</keyword>
<keyword evidence="9 10" id="KW-0539">Nucleus</keyword>
<comment type="caution">
    <text evidence="13">The sequence shown here is derived from an EMBL/GenBank/DDBJ whole genome shotgun (WGS) entry which is preliminary data.</text>
</comment>
<feature type="region of interest" description="Disordered" evidence="11">
    <location>
        <begin position="601"/>
        <end position="747"/>
    </location>
</feature>
<feature type="compositionally biased region" description="Low complexity" evidence="11">
    <location>
        <begin position="795"/>
        <end position="816"/>
    </location>
</feature>
<dbReference type="InterPro" id="IPR011993">
    <property type="entry name" value="PH-like_dom_sf"/>
</dbReference>
<dbReference type="PANTHER" id="PTHR45849:SF1">
    <property type="entry name" value="FACT COMPLEX SUBUNIT SSRP1"/>
    <property type="match status" value="1"/>
</dbReference>
<dbReference type="Gene3D" id="2.30.29.220">
    <property type="entry name" value="Structure-specific recognition protein (SSRP1)"/>
    <property type="match status" value="1"/>
</dbReference>
<dbReference type="Gene3D" id="1.10.30.10">
    <property type="entry name" value="High mobility group box domain"/>
    <property type="match status" value="1"/>
</dbReference>
<feature type="region of interest" description="Disordered" evidence="11">
    <location>
        <begin position="762"/>
        <end position="781"/>
    </location>
</feature>
<dbReference type="Pfam" id="PF21103">
    <property type="entry name" value="PH1_SSRP1-like"/>
    <property type="match status" value="1"/>
</dbReference>
<proteinExistence type="inferred from homology"/>
<dbReference type="CDD" id="cd13230">
    <property type="entry name" value="PH1_SSRP1-like"/>
    <property type="match status" value="1"/>
</dbReference>
<keyword evidence="8" id="KW-0234">DNA repair</keyword>
<dbReference type="SUPFAM" id="SSF47095">
    <property type="entry name" value="HMG-box"/>
    <property type="match status" value="1"/>
</dbReference>
<feature type="compositionally biased region" description="Acidic residues" evidence="11">
    <location>
        <begin position="626"/>
        <end position="642"/>
    </location>
</feature>
<evidence type="ECO:0000256" key="1">
    <source>
        <dbReference type="ARBA" id="ARBA00004286"/>
    </source>
</evidence>
<evidence type="ECO:0000256" key="8">
    <source>
        <dbReference type="ARBA" id="ARBA00023204"/>
    </source>
</evidence>
<keyword evidence="3" id="KW-0158">Chromosome</keyword>
<evidence type="ECO:0000256" key="11">
    <source>
        <dbReference type="SAM" id="MobiDB-lite"/>
    </source>
</evidence>
<comment type="similarity">
    <text evidence="2">Belongs to the SSRP1 family.</text>
</comment>
<keyword evidence="5" id="KW-0227">DNA damage</keyword>
<dbReference type="EMBL" id="JAVFWL010000003">
    <property type="protein sequence ID" value="KAK6742361.1"/>
    <property type="molecule type" value="Genomic_DNA"/>
</dbReference>
<comment type="subcellular location">
    <subcellularLocation>
        <location evidence="1">Chromosome</location>
    </subcellularLocation>
</comment>
<gene>
    <name evidence="13" type="primary">Necator_chrIII.g10697</name>
    <name evidence="13" type="ORF">RB195_009932</name>
</gene>
<sequence>MEKNICYRQRRRKEVVYDDCVLEGSFFQEALLSEDGFRTSSRREMEVVTESFYLNLSPSSTPVSSPIISTGEAPPCILPSEVRVAIRSMKPGTAPGPVSYEQTFFGKGDREDLRNYRPICLLSVSYKVTTKIILTRISTTPDEVQYREQAGFCFHPIETQMVDALEFADVFTEDMGVLNPGRIKFAESMIQFKNEKTGKLNTANASDLNGLNWQRLGNRPGIKMWFSDGKKMRFGGFKDSDLDKIKQFAQKNWKKEVEQNDLVLKGWNYGNCQVDGQSVEFTLDNKPVFEVPLSNVANCVGNKSEATLEFHQNDDCPTSLIEMRFHMPADVEDEESDPVEEFRKAVMAFAGIETETGQPVASLQQILCTTPRGRYDIKVFPNHLSLHGKTYDYKIPIKTIMRLFLVPHKDGRHVYFVISLNPPIRQGQTRYHYLVLEFLKEDEIDLELGLTEQQLNEQYGGKLEKELSGPLYEVVSKIFRVLINMKITVPGNFVGHSGTPAVMCAHRQASGFLYPLEKGFLYIHKPPMYIRFEEVASVHFARSDVSTRSFDFEIELKSGQVLVFNSVEKEEYNKLYDYVQNKHLRIRNAKKMDKNYAEDRFAGSDDEIDPYKETVKAEGKERTGADSDDDSDSEDDDYDLDEDIKKRKQNRDSSEGSGSEPDEEFDSDAGTSESGSGGSETEETPKKKKKKEKDAKEPKEKKERKERNKGDGKKGKREKKDPNAPKRAQSAYFHWLNENRTKIKKEGDTVADVAKKAGEMWKNMDAEAKQPWEKKAAADKERYDAEMKEYKKNGGKAASSTESSGAKKSSGPSPLKAKSKEYISDSEDSDDDDDKPLRPKEKKEAEVKKEQPNSEENSDASD</sequence>
<dbReference type="PANTHER" id="PTHR45849">
    <property type="entry name" value="FACT COMPLEX SUBUNIT SSRP1"/>
    <property type="match status" value="1"/>
</dbReference>
<keyword evidence="10" id="KW-0238">DNA-binding</keyword>
<dbReference type="InterPro" id="IPR050454">
    <property type="entry name" value="RTT106/SSRP1_HistChap/FACT"/>
</dbReference>
<accession>A0ABR1CYX3</accession>
<feature type="compositionally biased region" description="Basic and acidic residues" evidence="11">
    <location>
        <begin position="737"/>
        <end position="747"/>
    </location>
</feature>
<evidence type="ECO:0000256" key="9">
    <source>
        <dbReference type="ARBA" id="ARBA00023242"/>
    </source>
</evidence>